<gene>
    <name evidence="12" type="ORF">PVAP13_1NG171719</name>
</gene>
<sequence length="373" mass="40389">MRALPATAGRGAVACAAAPVPRRSLLLSTAAAGVALNAEQLPLRLTGGAAAKIRASADAAQAVTFTSTDDALAWTNKDNRRLLHVVYRVGDLDKTIKFYTECLGMKVLRKRDIPEEKYTNAFLGYGPEDSHFAIELTYSYGVDKYDIGAGFGHFGIGVNDVAKTVELVRAKGGKVTREPGPVKGGKTVIAFVEDPDGYKFEILERPGTPEPLCQVMLRVGDLDRAISFYEKACGMELLRKRDNPEYKYTVAMMGYGPEEKNAVLELTYNYGVSEYAKGNAYAQIAIGTDDVYKTAEVVKLFGGQVVREPGPLPGISTKITAILDPDGWKSVPGSRLVLMCSSQIICQSERAKAVSSPIAQVFVDNIDFAKELE</sequence>
<keyword evidence="5" id="KW-0677">Repeat</keyword>
<comment type="caution">
    <text evidence="12">The sequence shown here is derived from an EMBL/GenBank/DDBJ whole genome shotgun (WGS) entry which is preliminary data.</text>
</comment>
<evidence type="ECO:0000313" key="12">
    <source>
        <dbReference type="EMBL" id="KAG2650201.1"/>
    </source>
</evidence>
<dbReference type="InterPro" id="IPR018146">
    <property type="entry name" value="Glyoxalase_1_CS"/>
</dbReference>
<dbReference type="InterPro" id="IPR004360">
    <property type="entry name" value="Glyas_Fos-R_dOase_dom"/>
</dbReference>
<proteinExistence type="inferred from homology"/>
<comment type="similarity">
    <text evidence="2">Belongs to the glyoxalase I family.</text>
</comment>
<organism evidence="12 13">
    <name type="scientific">Panicum virgatum</name>
    <name type="common">Blackwell switchgrass</name>
    <dbReference type="NCBI Taxonomy" id="38727"/>
    <lineage>
        <taxon>Eukaryota</taxon>
        <taxon>Viridiplantae</taxon>
        <taxon>Streptophyta</taxon>
        <taxon>Embryophyta</taxon>
        <taxon>Tracheophyta</taxon>
        <taxon>Spermatophyta</taxon>
        <taxon>Magnoliopsida</taxon>
        <taxon>Liliopsida</taxon>
        <taxon>Poales</taxon>
        <taxon>Poaceae</taxon>
        <taxon>PACMAD clade</taxon>
        <taxon>Panicoideae</taxon>
        <taxon>Panicodae</taxon>
        <taxon>Paniceae</taxon>
        <taxon>Panicinae</taxon>
        <taxon>Panicum</taxon>
        <taxon>Panicum sect. Hiantes</taxon>
    </lineage>
</organism>
<dbReference type="FunFam" id="3.10.180.10:FF:000004">
    <property type="entry name" value="Lactoylglutathione lyase"/>
    <property type="match status" value="1"/>
</dbReference>
<evidence type="ECO:0000256" key="3">
    <source>
        <dbReference type="ARBA" id="ARBA00012081"/>
    </source>
</evidence>
<feature type="active site" description="Proton donor/acceptor" evidence="9">
    <location>
        <position position="201"/>
    </location>
</feature>
<dbReference type="Gene3D" id="3.10.180.10">
    <property type="entry name" value="2,3-Dihydroxybiphenyl 1,2-Dioxygenase, domain 1"/>
    <property type="match status" value="2"/>
</dbReference>
<accession>A0A8T0WKQ3</accession>
<evidence type="ECO:0000259" key="11">
    <source>
        <dbReference type="PROSITE" id="PS51819"/>
    </source>
</evidence>
<reference evidence="12 13" key="1">
    <citation type="submission" date="2020-05" db="EMBL/GenBank/DDBJ databases">
        <title>WGS assembly of Panicum virgatum.</title>
        <authorList>
            <person name="Lovell J.T."/>
            <person name="Jenkins J."/>
            <person name="Shu S."/>
            <person name="Juenger T.E."/>
            <person name="Schmutz J."/>
        </authorList>
    </citation>
    <scope>NUCLEOTIDE SEQUENCE [LARGE SCALE GENOMIC DNA]</scope>
    <source>
        <strain evidence="13">cv. AP13</strain>
    </source>
</reference>
<evidence type="ECO:0000256" key="7">
    <source>
        <dbReference type="ARBA" id="ARBA00030537"/>
    </source>
</evidence>
<dbReference type="NCBIfam" id="TIGR00068">
    <property type="entry name" value="glyox_I"/>
    <property type="match status" value="1"/>
</dbReference>
<dbReference type="PANTHER" id="PTHR46036:SF9">
    <property type="entry name" value="LACTOYLGLUTATHIONE LYASE"/>
    <property type="match status" value="1"/>
</dbReference>
<evidence type="ECO:0000313" key="13">
    <source>
        <dbReference type="Proteomes" id="UP000823388"/>
    </source>
</evidence>
<dbReference type="EC" id="4.4.1.5" evidence="3"/>
<evidence type="ECO:0000256" key="1">
    <source>
        <dbReference type="ARBA" id="ARBA00005008"/>
    </source>
</evidence>
<comment type="cofactor">
    <cofactor evidence="10">
        <name>Zn(2+)</name>
        <dbReference type="ChEBI" id="CHEBI:29105"/>
    </cofactor>
    <text evidence="10">Binds 1 zinc ion per subunit. In the homodimer, two zinc ions are bound between subunits.</text>
</comment>
<dbReference type="CDD" id="cd16358">
    <property type="entry name" value="GlxI_Ni"/>
    <property type="match status" value="1"/>
</dbReference>
<feature type="binding site" evidence="10">
    <location>
        <position position="135"/>
    </location>
    <ligand>
        <name>Zn(2+)</name>
        <dbReference type="ChEBI" id="CHEBI:29105"/>
        <note>ligand shared between dimeric partners</note>
    </ligand>
</feature>
<comment type="catalytic activity">
    <reaction evidence="8">
        <text>(R)-S-lactoylglutathione = methylglyoxal + glutathione</text>
        <dbReference type="Rhea" id="RHEA:19069"/>
        <dbReference type="ChEBI" id="CHEBI:17158"/>
        <dbReference type="ChEBI" id="CHEBI:57474"/>
        <dbReference type="ChEBI" id="CHEBI:57925"/>
        <dbReference type="EC" id="4.4.1.5"/>
    </reaction>
</comment>
<keyword evidence="4 10" id="KW-0479">Metal-binding</keyword>
<feature type="domain" description="VOC" evidence="11">
    <location>
        <begin position="211"/>
        <end position="335"/>
    </location>
</feature>
<dbReference type="GO" id="GO:0019243">
    <property type="term" value="P:methylglyoxal catabolic process to D-lactate via S-lactoyl-glutathione"/>
    <property type="evidence" value="ECO:0007669"/>
    <property type="project" value="UniProtKB-ARBA"/>
</dbReference>
<dbReference type="GO" id="GO:0004462">
    <property type="term" value="F:lactoylglutathione lyase activity"/>
    <property type="evidence" value="ECO:0007669"/>
    <property type="project" value="UniProtKB-EC"/>
</dbReference>
<name>A0A8T0WKQ3_PANVG</name>
<dbReference type="GO" id="GO:0046872">
    <property type="term" value="F:metal ion binding"/>
    <property type="evidence" value="ECO:0007669"/>
    <property type="project" value="UniProtKB-KW"/>
</dbReference>
<evidence type="ECO:0000256" key="8">
    <source>
        <dbReference type="ARBA" id="ARBA00048273"/>
    </source>
</evidence>
<dbReference type="PROSITE" id="PS00934">
    <property type="entry name" value="GLYOXALASE_I_1"/>
    <property type="match status" value="1"/>
</dbReference>
<evidence type="ECO:0000256" key="5">
    <source>
        <dbReference type="ARBA" id="ARBA00022737"/>
    </source>
</evidence>
<evidence type="ECO:0000256" key="4">
    <source>
        <dbReference type="ARBA" id="ARBA00022723"/>
    </source>
</evidence>
<evidence type="ECO:0000256" key="6">
    <source>
        <dbReference type="ARBA" id="ARBA00023239"/>
    </source>
</evidence>
<evidence type="ECO:0000256" key="2">
    <source>
        <dbReference type="ARBA" id="ARBA00010363"/>
    </source>
</evidence>
<dbReference type="InterPro" id="IPR004361">
    <property type="entry name" value="Glyoxalase_1"/>
</dbReference>
<keyword evidence="6" id="KW-0456">Lyase</keyword>
<dbReference type="GO" id="GO:0005737">
    <property type="term" value="C:cytoplasm"/>
    <property type="evidence" value="ECO:0007669"/>
    <property type="project" value="TreeGrafter"/>
</dbReference>
<dbReference type="SUPFAM" id="SSF54593">
    <property type="entry name" value="Glyoxalase/Bleomycin resistance protein/Dihydroxybiphenyl dioxygenase"/>
    <property type="match status" value="2"/>
</dbReference>
<dbReference type="Pfam" id="PF00903">
    <property type="entry name" value="Glyoxalase"/>
    <property type="match status" value="2"/>
</dbReference>
<dbReference type="InterPro" id="IPR037523">
    <property type="entry name" value="VOC_core"/>
</dbReference>
<feature type="domain" description="VOC" evidence="11">
    <location>
        <begin position="81"/>
        <end position="205"/>
    </location>
</feature>
<keyword evidence="13" id="KW-1185">Reference proteome</keyword>
<comment type="pathway">
    <text evidence="1">Secondary metabolite metabolism; methylglyoxal degradation; (R)-lactate from methylglyoxal: step 1/2.</text>
</comment>
<dbReference type="Proteomes" id="UP000823388">
    <property type="component" value="Chromosome 1N"/>
</dbReference>
<dbReference type="PANTHER" id="PTHR46036">
    <property type="entry name" value="LACTOYLGLUTATHIONE LYASE"/>
    <property type="match status" value="1"/>
</dbReference>
<feature type="binding site" evidence="10">
    <location>
        <position position="201"/>
    </location>
    <ligand>
        <name>Zn(2+)</name>
        <dbReference type="ChEBI" id="CHEBI:29105"/>
        <note>ligand shared between dimeric partners</note>
    </ligand>
</feature>
<evidence type="ECO:0000256" key="10">
    <source>
        <dbReference type="PIRSR" id="PIRSR604361-3"/>
    </source>
</evidence>
<dbReference type="EMBL" id="CM029038">
    <property type="protein sequence ID" value="KAG2650201.1"/>
    <property type="molecule type" value="Genomic_DNA"/>
</dbReference>
<protein>
    <recommendedName>
        <fullName evidence="3">lactoylglutathione lyase</fullName>
        <ecNumber evidence="3">4.4.1.5</ecNumber>
    </recommendedName>
    <alternativeName>
        <fullName evidence="7">Glyoxalase I</fullName>
    </alternativeName>
</protein>
<dbReference type="PROSITE" id="PS51819">
    <property type="entry name" value="VOC"/>
    <property type="match status" value="2"/>
</dbReference>
<feature type="binding site" evidence="10">
    <location>
        <position position="153"/>
    </location>
    <ligand>
        <name>Zn(2+)</name>
        <dbReference type="ChEBI" id="CHEBI:29105"/>
        <note>ligand shared between dimeric partners</note>
    </ligand>
</feature>
<dbReference type="InterPro" id="IPR029068">
    <property type="entry name" value="Glyas_Bleomycin-R_OHBP_Dase"/>
</dbReference>
<dbReference type="AlphaFoldDB" id="A0A8T0WKQ3"/>
<evidence type="ECO:0000256" key="9">
    <source>
        <dbReference type="PIRSR" id="PIRSR604361-1"/>
    </source>
</evidence>
<keyword evidence="10" id="KW-0862">Zinc</keyword>